<keyword evidence="1" id="KW-0812">Transmembrane</keyword>
<evidence type="ECO:0000256" key="1">
    <source>
        <dbReference type="SAM" id="Phobius"/>
    </source>
</evidence>
<keyword evidence="1" id="KW-1133">Transmembrane helix</keyword>
<protein>
    <submittedName>
        <fullName evidence="2">Uncharacterized protein</fullName>
    </submittedName>
</protein>
<proteinExistence type="predicted"/>
<name>A0A2J8ABC1_9CHLO</name>
<sequence>MHIHTSPPLPPRPDPLVIVIVHGAICVGAGLFASPYLSLFMIAVSSVVTLSLLAKPAAQ</sequence>
<gene>
    <name evidence="2" type="ORF">TSOC_003543</name>
</gene>
<keyword evidence="3" id="KW-1185">Reference proteome</keyword>
<keyword evidence="1" id="KW-0472">Membrane</keyword>
<comment type="caution">
    <text evidence="2">The sequence shown here is derived from an EMBL/GenBank/DDBJ whole genome shotgun (WGS) entry which is preliminary data.</text>
</comment>
<dbReference type="AlphaFoldDB" id="A0A2J8ABC1"/>
<organism evidence="2 3">
    <name type="scientific">Tetrabaena socialis</name>
    <dbReference type="NCBI Taxonomy" id="47790"/>
    <lineage>
        <taxon>Eukaryota</taxon>
        <taxon>Viridiplantae</taxon>
        <taxon>Chlorophyta</taxon>
        <taxon>core chlorophytes</taxon>
        <taxon>Chlorophyceae</taxon>
        <taxon>CS clade</taxon>
        <taxon>Chlamydomonadales</taxon>
        <taxon>Tetrabaenaceae</taxon>
        <taxon>Tetrabaena</taxon>
    </lineage>
</organism>
<dbReference type="EMBL" id="PGGS01000077">
    <property type="protein sequence ID" value="PNH09825.1"/>
    <property type="molecule type" value="Genomic_DNA"/>
</dbReference>
<reference evidence="2 3" key="1">
    <citation type="journal article" date="2017" name="Mol. Biol. Evol.">
        <title>The 4-celled Tetrabaena socialis nuclear genome reveals the essential components for genetic control of cell number at the origin of multicellularity in the volvocine lineage.</title>
        <authorList>
            <person name="Featherston J."/>
            <person name="Arakaki Y."/>
            <person name="Hanschen E.R."/>
            <person name="Ferris P.J."/>
            <person name="Michod R.E."/>
            <person name="Olson B.J.S.C."/>
            <person name="Nozaki H."/>
            <person name="Durand P.M."/>
        </authorList>
    </citation>
    <scope>NUCLEOTIDE SEQUENCE [LARGE SCALE GENOMIC DNA]</scope>
    <source>
        <strain evidence="2 3">NIES-571</strain>
    </source>
</reference>
<evidence type="ECO:0000313" key="3">
    <source>
        <dbReference type="Proteomes" id="UP000236333"/>
    </source>
</evidence>
<evidence type="ECO:0000313" key="2">
    <source>
        <dbReference type="EMBL" id="PNH09825.1"/>
    </source>
</evidence>
<dbReference type="Proteomes" id="UP000236333">
    <property type="component" value="Unassembled WGS sequence"/>
</dbReference>
<feature type="transmembrane region" description="Helical" evidence="1">
    <location>
        <begin position="20"/>
        <end position="53"/>
    </location>
</feature>
<accession>A0A2J8ABC1</accession>